<dbReference type="EMBL" id="MVHL01000092">
    <property type="protein sequence ID" value="ORA42072.1"/>
    <property type="molecule type" value="Genomic_DNA"/>
</dbReference>
<comment type="caution">
    <text evidence="1">The sequence shown here is derived from an EMBL/GenBank/DDBJ whole genome shotgun (WGS) entry which is preliminary data.</text>
</comment>
<dbReference type="RefSeq" id="WP_042791567.1">
    <property type="nucleotide sequence ID" value="NZ_JACKTG010000073.1"/>
</dbReference>
<protein>
    <submittedName>
        <fullName evidence="1">Uncharacterized protein</fullName>
    </submittedName>
</protein>
<evidence type="ECO:0000313" key="2">
    <source>
        <dbReference type="EMBL" id="ORA42072.1"/>
    </source>
</evidence>
<sequence>MDEKFESFIAAATALMRRAEALPIVAANAQASQRIAAAITDVSKMRHIDINDPKLLVEVVDGKLGEVQDALATAKASSR</sequence>
<name>A0AAW5SB12_MYCBC</name>
<dbReference type="Proteomes" id="UP000192293">
    <property type="component" value="Unassembled WGS sequence"/>
</dbReference>
<reference evidence="1" key="3">
    <citation type="journal article" date="2022" name="BMC Genomics">
        <title>Comparative genome analysis of mycobacteria focusing on tRNA and non-coding RNA.</title>
        <authorList>
            <person name="Behra P.R.K."/>
            <person name="Pettersson B.M.F."/>
            <person name="Ramesh M."/>
            <person name="Das S."/>
            <person name="Dasgupta S."/>
            <person name="Kirsebom L.A."/>
        </authorList>
    </citation>
    <scope>NUCLEOTIDE SEQUENCE</scope>
    <source>
        <strain evidence="1">DSM 45439</strain>
    </source>
</reference>
<dbReference type="AlphaFoldDB" id="A0AAW5SB12"/>
<evidence type="ECO:0000313" key="4">
    <source>
        <dbReference type="Proteomes" id="UP001207588"/>
    </source>
</evidence>
<evidence type="ECO:0000313" key="1">
    <source>
        <dbReference type="EMBL" id="MCV6991809.1"/>
    </source>
</evidence>
<organism evidence="1 4">
    <name type="scientific">Mycobacterium bouchedurhonense</name>
    <dbReference type="NCBI Taxonomy" id="701041"/>
    <lineage>
        <taxon>Bacteria</taxon>
        <taxon>Bacillati</taxon>
        <taxon>Actinomycetota</taxon>
        <taxon>Actinomycetes</taxon>
        <taxon>Mycobacteriales</taxon>
        <taxon>Mycobacteriaceae</taxon>
        <taxon>Mycobacterium</taxon>
        <taxon>Mycobacterium avium complex (MAC)</taxon>
    </lineage>
</organism>
<reference evidence="1" key="2">
    <citation type="submission" date="2020-07" db="EMBL/GenBank/DDBJ databases">
        <authorList>
            <person name="Pettersson B.M.F."/>
            <person name="Behra P.R.K."/>
            <person name="Ramesh M."/>
            <person name="Das S."/>
            <person name="Dasgupta S."/>
            <person name="Kirsebom L.A."/>
        </authorList>
    </citation>
    <scope>NUCLEOTIDE SEQUENCE</scope>
    <source>
        <strain evidence="1">DSM 45439</strain>
    </source>
</reference>
<keyword evidence="3" id="KW-1185">Reference proteome</keyword>
<accession>A0AAW5SB12</accession>
<gene>
    <name evidence="2" type="ORF">BST19_26480</name>
    <name evidence="1" type="ORF">H7I91_21470</name>
</gene>
<reference evidence="2 3" key="1">
    <citation type="submission" date="2017-02" db="EMBL/GenBank/DDBJ databases">
        <title>The new phylogeny of genus Mycobacterium.</title>
        <authorList>
            <person name="Tortoli E."/>
            <person name="Trovato A."/>
            <person name="Cirillo D.M."/>
        </authorList>
    </citation>
    <scope>NUCLEOTIDE SEQUENCE [LARGE SCALE GENOMIC DNA]</scope>
    <source>
        <strain evidence="2 3">DSM 45439</strain>
    </source>
</reference>
<dbReference type="Proteomes" id="UP001207588">
    <property type="component" value="Unassembled WGS sequence"/>
</dbReference>
<dbReference type="EMBL" id="JACKTG010000073">
    <property type="protein sequence ID" value="MCV6991809.1"/>
    <property type="molecule type" value="Genomic_DNA"/>
</dbReference>
<evidence type="ECO:0000313" key="3">
    <source>
        <dbReference type="Proteomes" id="UP000192293"/>
    </source>
</evidence>
<proteinExistence type="predicted"/>